<accession>A0A1I7S1H0</accession>
<keyword evidence="1" id="KW-0677">Repeat</keyword>
<dbReference type="GO" id="GO:0000209">
    <property type="term" value="P:protein polyubiquitination"/>
    <property type="evidence" value="ECO:0007669"/>
    <property type="project" value="TreeGrafter"/>
</dbReference>
<feature type="domain" description="B box-type" evidence="5">
    <location>
        <begin position="69"/>
        <end position="111"/>
    </location>
</feature>
<feature type="repeat" description="NHL" evidence="3">
    <location>
        <begin position="298"/>
        <end position="341"/>
    </location>
</feature>
<evidence type="ECO:0000256" key="3">
    <source>
        <dbReference type="PROSITE-ProRule" id="PRU00504"/>
    </source>
</evidence>
<evidence type="ECO:0000256" key="4">
    <source>
        <dbReference type="SAM" id="MobiDB-lite"/>
    </source>
</evidence>
<dbReference type="FunFam" id="2.120.10.30:FF:000037">
    <property type="entry name" value="Uncharacterized protein, isoform E"/>
    <property type="match status" value="1"/>
</dbReference>
<dbReference type="PROSITE" id="PS51125">
    <property type="entry name" value="NHL"/>
    <property type="match status" value="4"/>
</dbReference>
<keyword evidence="2" id="KW-0862">Zinc</keyword>
<evidence type="ECO:0000259" key="5">
    <source>
        <dbReference type="PROSITE" id="PS50119"/>
    </source>
</evidence>
<feature type="region of interest" description="Disordered" evidence="4">
    <location>
        <begin position="179"/>
        <end position="210"/>
    </location>
</feature>
<name>A0A1I7S1H0_BURXY</name>
<dbReference type="GO" id="GO:0008270">
    <property type="term" value="F:zinc ion binding"/>
    <property type="evidence" value="ECO:0007669"/>
    <property type="project" value="UniProtKB-KW"/>
</dbReference>
<evidence type="ECO:0000313" key="7">
    <source>
        <dbReference type="WBParaSite" id="BXY_0684700.1"/>
    </source>
</evidence>
<keyword evidence="2" id="KW-0479">Metal-binding</keyword>
<dbReference type="InterPro" id="IPR001258">
    <property type="entry name" value="NHL_repeat"/>
</dbReference>
<dbReference type="GO" id="GO:0043161">
    <property type="term" value="P:proteasome-mediated ubiquitin-dependent protein catabolic process"/>
    <property type="evidence" value="ECO:0007669"/>
    <property type="project" value="TreeGrafter"/>
</dbReference>
<reference evidence="7" key="1">
    <citation type="submission" date="2016-11" db="UniProtKB">
        <authorList>
            <consortium name="WormBaseParasite"/>
        </authorList>
    </citation>
    <scope>IDENTIFICATION</scope>
</reference>
<evidence type="ECO:0000256" key="2">
    <source>
        <dbReference type="PROSITE-ProRule" id="PRU00024"/>
    </source>
</evidence>
<feature type="compositionally biased region" description="Polar residues" evidence="4">
    <location>
        <begin position="179"/>
        <end position="190"/>
    </location>
</feature>
<dbReference type="InterPro" id="IPR011042">
    <property type="entry name" value="6-blade_b-propeller_TolB-like"/>
</dbReference>
<dbReference type="Pfam" id="PF01436">
    <property type="entry name" value="NHL"/>
    <property type="match status" value="5"/>
</dbReference>
<feature type="repeat" description="NHL" evidence="3">
    <location>
        <begin position="443"/>
        <end position="486"/>
    </location>
</feature>
<dbReference type="eggNOG" id="KOG2177">
    <property type="taxonomic scope" value="Eukaryota"/>
</dbReference>
<feature type="repeat" description="NHL" evidence="3">
    <location>
        <begin position="251"/>
        <end position="294"/>
    </location>
</feature>
<protein>
    <submittedName>
        <fullName evidence="7">B box-type domain-containing protein</fullName>
    </submittedName>
</protein>
<dbReference type="InterPro" id="IPR050952">
    <property type="entry name" value="TRIM-NHL_E3_ligases"/>
</dbReference>
<dbReference type="PANTHER" id="PTHR24104">
    <property type="entry name" value="E3 UBIQUITIN-PROTEIN LIGASE NHLRC1-RELATED"/>
    <property type="match status" value="1"/>
</dbReference>
<keyword evidence="2" id="KW-0863">Zinc-finger</keyword>
<dbReference type="Proteomes" id="UP000095284">
    <property type="component" value="Unplaced"/>
</dbReference>
<dbReference type="SUPFAM" id="SSF101898">
    <property type="entry name" value="NHL repeat"/>
    <property type="match status" value="1"/>
</dbReference>
<sequence>MSAGRSALSPRVKMSADKRRMESLTEDGNFFSYGPEYLDSLLSPESPFSRTHRYFSQFSDPRKPESFDCSNCNYGLSAIYYCSDCPEYLCRNCYDAHQTIRVLKEHNVKQVEPFRRVSTQDSDLARSAWHNSSIGSPDVFQHQPYPKRQRNNSVMSPIVDKQMPPLSKPNHTFYGASTGAPNFTTSTPNIKTAPHSFERSRRYVSKPQTPLPPPMFRLDLSQASPKANSFLSEVPFIELSGVGHRQVKGPKFTFGGEGTADGQLNRPWGICCDQKGRIVVSDRSNNRIQIFDEEGNFLAKFGKFGSDLGQFNRPAGVATNLKNQIIVADKDNHRIQVFDENGNFLFKFGQNGRHPGSFNYPWGLATNKRNDIAVTDSRNNRIQIFNEKGELVRICGRNAFPSAEKQVFGPRGVVFVDDDNILVSDFNGHRIVQIDTTRPMESVEFYGSEGQEAGSFTRPQGMVLDPEGNLLVCDSRTNRIQVVSVAQRRVLAVLTAEPEMDRPCDIAISMSGHIYVVDFGHSAVRVF</sequence>
<dbReference type="CDD" id="cd14954">
    <property type="entry name" value="NHL_TRIM71_like"/>
    <property type="match status" value="1"/>
</dbReference>
<dbReference type="GO" id="GO:0061630">
    <property type="term" value="F:ubiquitin protein ligase activity"/>
    <property type="evidence" value="ECO:0007669"/>
    <property type="project" value="TreeGrafter"/>
</dbReference>
<dbReference type="PANTHER" id="PTHR24104:SF25">
    <property type="entry name" value="PROTEIN LIN-41"/>
    <property type="match status" value="1"/>
</dbReference>
<dbReference type="AlphaFoldDB" id="A0A1I7S1H0"/>
<dbReference type="Gene3D" id="2.120.10.30">
    <property type="entry name" value="TolB, C-terminal domain"/>
    <property type="match status" value="2"/>
</dbReference>
<dbReference type="PROSITE" id="PS50119">
    <property type="entry name" value="ZF_BBOX"/>
    <property type="match status" value="1"/>
</dbReference>
<evidence type="ECO:0000256" key="1">
    <source>
        <dbReference type="ARBA" id="ARBA00022737"/>
    </source>
</evidence>
<evidence type="ECO:0000313" key="6">
    <source>
        <dbReference type="Proteomes" id="UP000095284"/>
    </source>
</evidence>
<dbReference type="WBParaSite" id="BXY_0684700.1">
    <property type="protein sequence ID" value="BXY_0684700.1"/>
    <property type="gene ID" value="BXY_0684700"/>
</dbReference>
<proteinExistence type="predicted"/>
<dbReference type="InterPro" id="IPR000315">
    <property type="entry name" value="Znf_B-box"/>
</dbReference>
<feature type="repeat" description="NHL" evidence="3">
    <location>
        <begin position="345"/>
        <end position="388"/>
    </location>
</feature>
<organism evidence="6 7">
    <name type="scientific">Bursaphelenchus xylophilus</name>
    <name type="common">Pinewood nematode worm</name>
    <name type="synonym">Aphelenchoides xylophilus</name>
    <dbReference type="NCBI Taxonomy" id="6326"/>
    <lineage>
        <taxon>Eukaryota</taxon>
        <taxon>Metazoa</taxon>
        <taxon>Ecdysozoa</taxon>
        <taxon>Nematoda</taxon>
        <taxon>Chromadorea</taxon>
        <taxon>Rhabditida</taxon>
        <taxon>Tylenchina</taxon>
        <taxon>Tylenchomorpha</taxon>
        <taxon>Aphelenchoidea</taxon>
        <taxon>Aphelenchoididae</taxon>
        <taxon>Bursaphelenchus</taxon>
    </lineage>
</organism>